<dbReference type="PRINTS" id="PR00864">
    <property type="entry name" value="PREPILNPTASE"/>
</dbReference>
<keyword evidence="9" id="KW-0511">Multifunctional enzyme</keyword>
<comment type="caution">
    <text evidence="13">The sequence shown here is derived from an EMBL/GenBank/DDBJ whole genome shotgun (WGS) entry which is preliminary data.</text>
</comment>
<keyword evidence="9" id="KW-0489">Methyltransferase</keyword>
<dbReference type="InterPro" id="IPR000045">
    <property type="entry name" value="Prepilin_IV_endopep_pep"/>
</dbReference>
<feature type="transmembrane region" description="Helical" evidence="10">
    <location>
        <begin position="125"/>
        <end position="143"/>
    </location>
</feature>
<dbReference type="GO" id="GO:0008168">
    <property type="term" value="F:methyltransferase activity"/>
    <property type="evidence" value="ECO:0007669"/>
    <property type="project" value="UniProtKB-KW"/>
</dbReference>
<dbReference type="PANTHER" id="PTHR30487">
    <property type="entry name" value="TYPE 4 PREPILIN-LIKE PROTEINS LEADER PEPTIDE-PROCESSING ENZYME"/>
    <property type="match status" value="1"/>
</dbReference>
<evidence type="ECO:0000256" key="8">
    <source>
        <dbReference type="RuleBase" id="RU003793"/>
    </source>
</evidence>
<keyword evidence="9" id="KW-0645">Protease</keyword>
<keyword evidence="9" id="KW-0378">Hydrolase</keyword>
<dbReference type="Pfam" id="PF06750">
    <property type="entry name" value="A24_N_bact"/>
    <property type="match status" value="1"/>
</dbReference>
<dbReference type="EC" id="3.4.23.43" evidence="9"/>
<feature type="transmembrane region" description="Helical" evidence="10">
    <location>
        <begin position="7"/>
        <end position="30"/>
    </location>
</feature>
<dbReference type="Proteomes" id="UP000239549">
    <property type="component" value="Unassembled WGS sequence"/>
</dbReference>
<evidence type="ECO:0000256" key="1">
    <source>
        <dbReference type="ARBA" id="ARBA00004429"/>
    </source>
</evidence>
<organism evidence="13 14">
    <name type="scientific">Desulfocucumis palustris</name>
    <dbReference type="NCBI Taxonomy" id="1898651"/>
    <lineage>
        <taxon>Bacteria</taxon>
        <taxon>Bacillati</taxon>
        <taxon>Bacillota</taxon>
        <taxon>Clostridia</taxon>
        <taxon>Eubacteriales</taxon>
        <taxon>Desulfocucumaceae</taxon>
        <taxon>Desulfocucumis</taxon>
    </lineage>
</organism>
<evidence type="ECO:0000256" key="5">
    <source>
        <dbReference type="ARBA" id="ARBA00022692"/>
    </source>
</evidence>
<dbReference type="OrthoDB" id="9789291at2"/>
<feature type="transmembrane region" description="Helical" evidence="10">
    <location>
        <begin position="155"/>
        <end position="175"/>
    </location>
</feature>
<reference evidence="14" key="1">
    <citation type="submission" date="2018-02" db="EMBL/GenBank/DDBJ databases">
        <title>Genome sequence of Desulfocucumis palustris strain NAW-5.</title>
        <authorList>
            <person name="Watanabe M."/>
            <person name="Kojima H."/>
            <person name="Fukui M."/>
        </authorList>
    </citation>
    <scope>NUCLEOTIDE SEQUENCE [LARGE SCALE GENOMIC DNA]</scope>
    <source>
        <strain evidence="14">NAW-5</strain>
    </source>
</reference>
<accession>A0A2L2X9N2</accession>
<evidence type="ECO:0000259" key="11">
    <source>
        <dbReference type="Pfam" id="PF01478"/>
    </source>
</evidence>
<evidence type="ECO:0000259" key="12">
    <source>
        <dbReference type="Pfam" id="PF06750"/>
    </source>
</evidence>
<evidence type="ECO:0000256" key="9">
    <source>
        <dbReference type="RuleBase" id="RU003794"/>
    </source>
</evidence>
<dbReference type="GO" id="GO:0005886">
    <property type="term" value="C:plasma membrane"/>
    <property type="evidence" value="ECO:0007669"/>
    <property type="project" value="UniProtKB-SubCell"/>
</dbReference>
<keyword evidence="7 10" id="KW-0472">Membrane</keyword>
<dbReference type="InterPro" id="IPR010627">
    <property type="entry name" value="Prepilin_pept_A24_N"/>
</dbReference>
<dbReference type="GO" id="GO:0032259">
    <property type="term" value="P:methylation"/>
    <property type="evidence" value="ECO:0007669"/>
    <property type="project" value="UniProtKB-KW"/>
</dbReference>
<dbReference type="Gene3D" id="1.20.120.1220">
    <property type="match status" value="1"/>
</dbReference>
<dbReference type="InterPro" id="IPR050882">
    <property type="entry name" value="Prepilin_peptidase/N-MTase"/>
</dbReference>
<protein>
    <recommendedName>
        <fullName evidence="9">Prepilin leader peptidase/N-methyltransferase</fullName>
        <ecNumber evidence="9">2.1.1.-</ecNumber>
        <ecNumber evidence="9">3.4.23.43</ecNumber>
    </recommendedName>
</protein>
<keyword evidence="9" id="KW-0808">Transferase</keyword>
<dbReference type="InterPro" id="IPR014032">
    <property type="entry name" value="Peptidase_A24A_bac"/>
</dbReference>
<evidence type="ECO:0000256" key="6">
    <source>
        <dbReference type="ARBA" id="ARBA00022989"/>
    </source>
</evidence>
<comment type="subcellular location">
    <subcellularLocation>
        <location evidence="1">Cell inner membrane</location>
        <topology evidence="1">Multi-pass membrane protein</topology>
    </subcellularLocation>
    <subcellularLocation>
        <location evidence="9">Cell membrane</location>
        <topology evidence="9">Multi-pass membrane protein</topology>
    </subcellularLocation>
</comment>
<feature type="domain" description="Prepilin type IV endopeptidase peptidase" evidence="11">
    <location>
        <begin position="108"/>
        <end position="216"/>
    </location>
</feature>
<feature type="transmembrane region" description="Helical" evidence="10">
    <location>
        <begin position="195"/>
        <end position="221"/>
    </location>
</feature>
<evidence type="ECO:0000313" key="13">
    <source>
        <dbReference type="EMBL" id="GBF32752.1"/>
    </source>
</evidence>
<dbReference type="PANTHER" id="PTHR30487:SF0">
    <property type="entry name" value="PREPILIN LEADER PEPTIDASE_N-METHYLTRANSFERASE-RELATED"/>
    <property type="match status" value="1"/>
</dbReference>
<comment type="function">
    <text evidence="9">Plays an essential role in type IV pili and type II pseudopili formation by proteolytically removing the leader sequence from substrate proteins and subsequently monomethylating the alpha-amino group of the newly exposed N-terminal phenylalanine.</text>
</comment>
<name>A0A2L2X9N2_9FIRM</name>
<evidence type="ECO:0000256" key="7">
    <source>
        <dbReference type="ARBA" id="ARBA00023136"/>
    </source>
</evidence>
<keyword evidence="4" id="KW-0997">Cell inner membrane</keyword>
<evidence type="ECO:0000256" key="3">
    <source>
        <dbReference type="ARBA" id="ARBA00022475"/>
    </source>
</evidence>
<dbReference type="GO" id="GO:0006465">
    <property type="term" value="P:signal peptide processing"/>
    <property type="evidence" value="ECO:0007669"/>
    <property type="project" value="TreeGrafter"/>
</dbReference>
<proteinExistence type="inferred from homology"/>
<evidence type="ECO:0000256" key="2">
    <source>
        <dbReference type="ARBA" id="ARBA00005801"/>
    </source>
</evidence>
<feature type="domain" description="Prepilin peptidase A24 N-terminal" evidence="12">
    <location>
        <begin position="15"/>
        <end position="97"/>
    </location>
</feature>
<gene>
    <name evidence="13" type="ORF">DCCM_0948</name>
</gene>
<feature type="transmembrane region" description="Helical" evidence="10">
    <location>
        <begin position="102"/>
        <end position="119"/>
    </location>
</feature>
<dbReference type="EC" id="2.1.1.-" evidence="9"/>
<dbReference type="EMBL" id="BFAV01000045">
    <property type="protein sequence ID" value="GBF32752.1"/>
    <property type="molecule type" value="Genomic_DNA"/>
</dbReference>
<dbReference type="Pfam" id="PF01478">
    <property type="entry name" value="Peptidase_A24"/>
    <property type="match status" value="1"/>
</dbReference>
<comment type="catalytic activity">
    <reaction evidence="9">
        <text>Typically cleaves a -Gly-|-Phe- bond to release an N-terminal, basic peptide of 5-8 residues from type IV prepilin, and then N-methylates the new N-terminal amino group, the methyl donor being S-adenosyl-L-methionine.</text>
        <dbReference type="EC" id="3.4.23.43"/>
    </reaction>
</comment>
<keyword evidence="3" id="KW-1003">Cell membrane</keyword>
<keyword evidence="6 10" id="KW-1133">Transmembrane helix</keyword>
<dbReference type="AlphaFoldDB" id="A0A2L2X9N2"/>
<dbReference type="GO" id="GO:0004190">
    <property type="term" value="F:aspartic-type endopeptidase activity"/>
    <property type="evidence" value="ECO:0007669"/>
    <property type="project" value="UniProtKB-EC"/>
</dbReference>
<sequence>MSGYDGIILFFTGMLGLIAGSFINVCIYRIPLKESILFPPSHCPNCQKKIKIYDLLPVISYLLLRGRCRFCGERIGIRYPLVEIITGMLFMALLLKFALTPVLLKYAVLTCILVIVTFIDLEHYIIPNGVVLAGLAAGILLHYPAGDVTLMSSLYGILSSAGFLLFVYILSLLIFKQEGMGLGDVKLSLVMGLFLGWPLSIMAIFLACCFAGGLGIFLLLLKKKARGDIIPFGPFLAMGALTSLMWGKQIIEWYAKTILHIS</sequence>
<keyword evidence="5 9" id="KW-0812">Transmembrane</keyword>
<dbReference type="RefSeq" id="WP_104371228.1">
    <property type="nucleotide sequence ID" value="NZ_BFAV01000045.1"/>
</dbReference>
<evidence type="ECO:0000256" key="4">
    <source>
        <dbReference type="ARBA" id="ARBA00022519"/>
    </source>
</evidence>
<keyword evidence="14" id="KW-1185">Reference proteome</keyword>
<comment type="similarity">
    <text evidence="2 8">Belongs to the peptidase A24 family.</text>
</comment>
<evidence type="ECO:0000256" key="10">
    <source>
        <dbReference type="SAM" id="Phobius"/>
    </source>
</evidence>
<evidence type="ECO:0000313" key="14">
    <source>
        <dbReference type="Proteomes" id="UP000239549"/>
    </source>
</evidence>